<dbReference type="EMBL" id="LGRX02016841">
    <property type="protein sequence ID" value="KAK3261532.1"/>
    <property type="molecule type" value="Genomic_DNA"/>
</dbReference>
<evidence type="ECO:0000313" key="2">
    <source>
        <dbReference type="EMBL" id="KAK3243851.1"/>
    </source>
</evidence>
<evidence type="ECO:0000313" key="3">
    <source>
        <dbReference type="EMBL" id="KAK3261532.1"/>
    </source>
</evidence>
<keyword evidence="1" id="KW-0732">Signal</keyword>
<keyword evidence="4" id="KW-1185">Reference proteome</keyword>
<feature type="signal peptide" evidence="1">
    <location>
        <begin position="1"/>
        <end position="21"/>
    </location>
</feature>
<reference evidence="3" key="2">
    <citation type="submission" date="2023-06" db="EMBL/GenBank/DDBJ databases">
        <title>Long-read-based genome assembly of the green algal bacterivore Cymbomonas tetramitiformis.</title>
        <authorList>
            <person name="Gyaltshen Y."/>
            <person name="Rozenberg A."/>
            <person name="Paasch A."/>
            <person name="Burns J.A."/>
            <person name="Warring S."/>
            <person name="Larson R."/>
            <person name="Maurer-Alcala X."/>
            <person name="Dacks J."/>
            <person name="Kim E."/>
        </authorList>
    </citation>
    <scope>NUCLEOTIDE SEQUENCE</scope>
    <source>
        <strain evidence="3">PLY_AMNH</strain>
    </source>
</reference>
<proteinExistence type="predicted"/>
<accession>A0AAE0FKI2</accession>
<dbReference type="AlphaFoldDB" id="A0AAE0FKI2"/>
<comment type="caution">
    <text evidence="3">The sequence shown here is derived from an EMBL/GenBank/DDBJ whole genome shotgun (WGS) entry which is preliminary data.</text>
</comment>
<organism evidence="3 4">
    <name type="scientific">Cymbomonas tetramitiformis</name>
    <dbReference type="NCBI Taxonomy" id="36881"/>
    <lineage>
        <taxon>Eukaryota</taxon>
        <taxon>Viridiplantae</taxon>
        <taxon>Chlorophyta</taxon>
        <taxon>Pyramimonadophyceae</taxon>
        <taxon>Pyramimonadales</taxon>
        <taxon>Pyramimonadaceae</taxon>
        <taxon>Cymbomonas</taxon>
    </lineage>
</organism>
<dbReference type="Proteomes" id="UP001190700">
    <property type="component" value="Unassembled WGS sequence"/>
</dbReference>
<gene>
    <name evidence="3" type="ORF">CYMTET_29564</name>
    <name evidence="2" type="ORF">CYMTET_46515</name>
</gene>
<dbReference type="EMBL" id="LGRX02032610">
    <property type="protein sequence ID" value="KAK3243851.1"/>
    <property type="molecule type" value="Genomic_DNA"/>
</dbReference>
<protein>
    <submittedName>
        <fullName evidence="3">Uncharacterized protein</fullName>
    </submittedName>
</protein>
<name>A0AAE0FKI2_9CHLO</name>
<reference evidence="3 4" key="1">
    <citation type="journal article" date="2015" name="Genome Biol. Evol.">
        <title>Comparative Genomics of a Bacterivorous Green Alga Reveals Evolutionary Causalities and Consequences of Phago-Mixotrophic Mode of Nutrition.</title>
        <authorList>
            <person name="Burns J.A."/>
            <person name="Paasch A."/>
            <person name="Narechania A."/>
            <person name="Kim E."/>
        </authorList>
    </citation>
    <scope>NUCLEOTIDE SEQUENCE [LARGE SCALE GENOMIC DNA]</scope>
    <source>
        <strain evidence="3">PLY_AMNH</strain>
    </source>
</reference>
<evidence type="ECO:0000313" key="4">
    <source>
        <dbReference type="Proteomes" id="UP001190700"/>
    </source>
</evidence>
<feature type="chain" id="PRO_5042442672" evidence="1">
    <location>
        <begin position="22"/>
        <end position="828"/>
    </location>
</feature>
<evidence type="ECO:0000256" key="1">
    <source>
        <dbReference type="SAM" id="SignalP"/>
    </source>
</evidence>
<sequence length="828" mass="89099">MRVNFVSIVFLVVLGIVPTEQRTVEPQQDVLFLSKPDEQKAISPDDTTNPGHKSVHILKSKVPNFGPDFTPSREDNMNGDYVFSSTPGGTPGLFPKRYADYPGGAEHYDVYSPPISTLYSQVWWSPLAPVALPEAMVKNYAGKGMAIIGWEIDQVRRTSNGDVSVPISASYNHHYVSQLIGAKARFRKVKVDGPHSPLGAELLRQSGHGAVAWEQPQYVVEQTAETALPTSQPFSSANGGEYRKTYHGFPPGYALVVDSPSAMQISPMQIDTWNREAMNISGPLPPRFVPGPLPRASQAPIDAHYSGLLECPMTTHISKAIDSTYTAKSQGACGQRILTYQECFHSAASLLADGHHSFINHTISVLTLPRGCSATVDTKTPLSVHIYFNELLTSEVECAADAKVVRGTTASLVRVSVSLNATSQLAELTLEGPASVWFAAGFGAHAMADEPWTVVVDGHGDVVERKLGNQAPGTVLAASVTVLSNAVVEGLRTVVLSRPLRGAGDGYFTFEVASEDNTIPILVAVGSGPDYAYHKDKAPTTITLLPLDGAASPGACVCPTQPKPFGEATGKLVYHPAANVPADTGSGAVGFGAHKCPGWPHTDLLNHTNPTCDIRHYRGGQWACHHMWSLLDMDQGIPWADQPLVLHHKYRFWVQPYDPSYHTQVKLGEREGSALLLGSPWEFDVPKCADGVPGCSLVDGSWIHTVKGSTMGRHNFVALNFHCHAPTCLSMAVYACAKGTALADCNDNVGKLLCIQRPVYGGTGHPALNGTRFDETGYIAIPDCFWGDAEFGLESPIDLDGVPLHMVKTANATWGHTGEMAGGQPWVF</sequence>